<evidence type="ECO:0000313" key="3">
    <source>
        <dbReference type="EMBL" id="MFC5631326.1"/>
    </source>
</evidence>
<name>A0ABW0UCP0_9STRE</name>
<dbReference type="Pfam" id="PF05913">
    <property type="entry name" value="MupG_C"/>
    <property type="match status" value="1"/>
</dbReference>
<feature type="domain" description="6-phospho-N-acetylmuramidase N-terminal" evidence="2">
    <location>
        <begin position="3"/>
        <end position="236"/>
    </location>
</feature>
<gene>
    <name evidence="3" type="ORF">ACFPQ3_06990</name>
</gene>
<feature type="domain" description="6-phospho-N-acetylmuramidase C-terminal" evidence="1">
    <location>
        <begin position="255"/>
        <end position="359"/>
    </location>
</feature>
<evidence type="ECO:0000259" key="1">
    <source>
        <dbReference type="Pfam" id="PF05913"/>
    </source>
</evidence>
<dbReference type="Proteomes" id="UP001596110">
    <property type="component" value="Unassembled WGS sequence"/>
</dbReference>
<proteinExistence type="predicted"/>
<dbReference type="SUPFAM" id="SSF50891">
    <property type="entry name" value="Cyclophilin-like"/>
    <property type="match status" value="1"/>
</dbReference>
<dbReference type="Gene3D" id="2.40.100.10">
    <property type="entry name" value="Cyclophilin-like"/>
    <property type="match status" value="1"/>
</dbReference>
<dbReference type="InterPro" id="IPR043894">
    <property type="entry name" value="MupG_C"/>
</dbReference>
<sequence>MELGFSMYPEQYPLQTSFEYINMLADYGAKRLFLSLLQIDTDSSDCFQIYKDIVQYANSKGIRVVADISPRFIEAHRWRLNLMEMAHEFGLSGIRLDESLDISEITKLTHNKYGIKIELNASTEDKLLKELLSEGANKENLMGCHNFYPHRYTGLSREHFLKMSQIYHEHQIETSVFISSNTASEGPWPVSEGLPTLEELRDLPIELQVDILKCTGLFDNVIVSNQWIQETELKSLVDRLADENIIFKYHPYEPSDIETAILESQHRYRGDISDYVIRSTESRLAFVDADISPRNENAIEHTARGVLTIDNNHYLRYKGELQIVLKPYPKSPKVNIVGKIDDNYLILLDYIKPWQLFKLFLCS</sequence>
<evidence type="ECO:0000313" key="4">
    <source>
        <dbReference type="Proteomes" id="UP001596110"/>
    </source>
</evidence>
<dbReference type="EMBL" id="JBHSOJ010000016">
    <property type="protein sequence ID" value="MFC5631326.1"/>
    <property type="molecule type" value="Genomic_DNA"/>
</dbReference>
<evidence type="ECO:0000259" key="2">
    <source>
        <dbReference type="Pfam" id="PF19200"/>
    </source>
</evidence>
<dbReference type="Gene3D" id="3.20.20.70">
    <property type="entry name" value="Aldolase class I"/>
    <property type="match status" value="1"/>
</dbReference>
<comment type="caution">
    <text evidence="3">The sequence shown here is derived from an EMBL/GenBank/DDBJ whole genome shotgun (WGS) entry which is preliminary data.</text>
</comment>
<dbReference type="SUPFAM" id="SSF51445">
    <property type="entry name" value="(Trans)glycosidases"/>
    <property type="match status" value="1"/>
</dbReference>
<dbReference type="InterPro" id="IPR017853">
    <property type="entry name" value="GH"/>
</dbReference>
<dbReference type="PANTHER" id="PTHR38435">
    <property type="match status" value="1"/>
</dbReference>
<dbReference type="RefSeq" id="WP_156805187.1">
    <property type="nucleotide sequence ID" value="NZ_JBHSOJ010000016.1"/>
</dbReference>
<organism evidence="3 4">
    <name type="scientific">Streptococcus caledonicus</name>
    <dbReference type="NCBI Taxonomy" id="2614158"/>
    <lineage>
        <taxon>Bacteria</taxon>
        <taxon>Bacillati</taxon>
        <taxon>Bacillota</taxon>
        <taxon>Bacilli</taxon>
        <taxon>Lactobacillales</taxon>
        <taxon>Streptococcaceae</taxon>
        <taxon>Streptococcus</taxon>
    </lineage>
</organism>
<dbReference type="InterPro" id="IPR008589">
    <property type="entry name" value="MupG"/>
</dbReference>
<protein>
    <submittedName>
        <fullName evidence="3">DUF871 domain-containing protein</fullName>
    </submittedName>
</protein>
<dbReference type="InterPro" id="IPR029000">
    <property type="entry name" value="Cyclophilin-like_dom_sf"/>
</dbReference>
<reference evidence="4" key="1">
    <citation type="journal article" date="2019" name="Int. J. Syst. Evol. Microbiol.">
        <title>The Global Catalogue of Microorganisms (GCM) 10K type strain sequencing project: providing services to taxonomists for standard genome sequencing and annotation.</title>
        <authorList>
            <consortium name="The Broad Institute Genomics Platform"/>
            <consortium name="The Broad Institute Genome Sequencing Center for Infectious Disease"/>
            <person name="Wu L."/>
            <person name="Ma J."/>
        </authorList>
    </citation>
    <scope>NUCLEOTIDE SEQUENCE [LARGE SCALE GENOMIC DNA]</scope>
    <source>
        <strain evidence="4">DT43</strain>
    </source>
</reference>
<dbReference type="Pfam" id="PF19200">
    <property type="entry name" value="MupG_N"/>
    <property type="match status" value="1"/>
</dbReference>
<dbReference type="PANTHER" id="PTHR38435:SF1">
    <property type="entry name" value="DUF871 DOMAIN-CONTAINING PROTEIN"/>
    <property type="match status" value="1"/>
</dbReference>
<keyword evidence="4" id="KW-1185">Reference proteome</keyword>
<accession>A0ABW0UCP0</accession>
<dbReference type="InterPro" id="IPR043797">
    <property type="entry name" value="MupG_N"/>
</dbReference>
<dbReference type="InterPro" id="IPR013785">
    <property type="entry name" value="Aldolase_TIM"/>
</dbReference>